<reference evidence="3" key="1">
    <citation type="submission" date="2023-03" db="EMBL/GenBank/DDBJ databases">
        <title>Massive genome expansion in bonnet fungi (Mycena s.s.) driven by repeated elements and novel gene families across ecological guilds.</title>
        <authorList>
            <consortium name="Lawrence Berkeley National Laboratory"/>
            <person name="Harder C.B."/>
            <person name="Miyauchi S."/>
            <person name="Viragh M."/>
            <person name="Kuo A."/>
            <person name="Thoen E."/>
            <person name="Andreopoulos B."/>
            <person name="Lu D."/>
            <person name="Skrede I."/>
            <person name="Drula E."/>
            <person name="Henrissat B."/>
            <person name="Morin E."/>
            <person name="Kohler A."/>
            <person name="Barry K."/>
            <person name="LaButti K."/>
            <person name="Morin E."/>
            <person name="Salamov A."/>
            <person name="Lipzen A."/>
            <person name="Mereny Z."/>
            <person name="Hegedus B."/>
            <person name="Baldrian P."/>
            <person name="Stursova M."/>
            <person name="Weitz H."/>
            <person name="Taylor A."/>
            <person name="Grigoriev I.V."/>
            <person name="Nagy L.G."/>
            <person name="Martin F."/>
            <person name="Kauserud H."/>
        </authorList>
    </citation>
    <scope>NUCLEOTIDE SEQUENCE</scope>
    <source>
        <strain evidence="3">CBHHK200</strain>
    </source>
</reference>
<evidence type="ECO:0000313" key="4">
    <source>
        <dbReference type="Proteomes" id="UP001218188"/>
    </source>
</evidence>
<evidence type="ECO:0000256" key="2">
    <source>
        <dbReference type="ARBA" id="ARBA00023002"/>
    </source>
</evidence>
<protein>
    <submittedName>
        <fullName evidence="3">NAD-P-binding protein</fullName>
    </submittedName>
</protein>
<keyword evidence="4" id="KW-1185">Reference proteome</keyword>
<dbReference type="Proteomes" id="UP001218188">
    <property type="component" value="Unassembled WGS sequence"/>
</dbReference>
<comment type="caution">
    <text evidence="3">The sequence shown here is derived from an EMBL/GenBank/DDBJ whole genome shotgun (WGS) entry which is preliminary data.</text>
</comment>
<dbReference type="PANTHER" id="PTHR24320">
    <property type="entry name" value="RETINOL DEHYDROGENASE"/>
    <property type="match status" value="1"/>
</dbReference>
<dbReference type="InterPro" id="IPR002347">
    <property type="entry name" value="SDR_fam"/>
</dbReference>
<keyword evidence="2" id="KW-0560">Oxidoreductase</keyword>
<gene>
    <name evidence="3" type="ORF">C8F04DRAFT_1368464</name>
</gene>
<evidence type="ECO:0000256" key="1">
    <source>
        <dbReference type="ARBA" id="ARBA00006484"/>
    </source>
</evidence>
<dbReference type="EMBL" id="JARJCM010000096">
    <property type="protein sequence ID" value="KAJ7029876.1"/>
    <property type="molecule type" value="Genomic_DNA"/>
</dbReference>
<dbReference type="InterPro" id="IPR036291">
    <property type="entry name" value="NAD(P)-bd_dom_sf"/>
</dbReference>
<evidence type="ECO:0000313" key="3">
    <source>
        <dbReference type="EMBL" id="KAJ7029876.1"/>
    </source>
</evidence>
<accession>A0AAD6SMW8</accession>
<dbReference type="Gene3D" id="3.40.50.720">
    <property type="entry name" value="NAD(P)-binding Rossmann-like Domain"/>
    <property type="match status" value="1"/>
</dbReference>
<dbReference type="Pfam" id="PF00106">
    <property type="entry name" value="adh_short"/>
    <property type="match status" value="1"/>
</dbReference>
<sequence>MSLPTFSSTTTADEVAATFSANIREKNVLITGTSLNGLGFETARVIAKYANLVIITGYNVQRLALSEEAIKRDVPSANIRCLSLNLSSLSDVRTAAAEVNAYPEPLHVLIHNAAKPVSPFELTTDGLESQMATDHIGPFLFIKLLMPKLLAAGTAPRVVFLSSSAHAAGTGVNFKTFGNPDPTIYHPFETYFQAKSANILTAIELSKRSNGRINAYSVHPGVIYTNILQKEESLTELQAFDILGPDGKPNTDKFEWKTIPQGAASSSTKYISIPFGSDISLVGVPGVYICDSNEANKEIAPSSCDPDNAEKLWSMTEEIIGEKFTF</sequence>
<dbReference type="GO" id="GO:0016491">
    <property type="term" value="F:oxidoreductase activity"/>
    <property type="evidence" value="ECO:0007669"/>
    <property type="project" value="UniProtKB-KW"/>
</dbReference>
<name>A0AAD6SMW8_9AGAR</name>
<dbReference type="PANTHER" id="PTHR24320:SF283">
    <property type="entry name" value="RETINOL DEHYDROGENASE 11"/>
    <property type="match status" value="1"/>
</dbReference>
<dbReference type="AlphaFoldDB" id="A0AAD6SMW8"/>
<dbReference type="SUPFAM" id="SSF51735">
    <property type="entry name" value="NAD(P)-binding Rossmann-fold domains"/>
    <property type="match status" value="1"/>
</dbReference>
<proteinExistence type="inferred from homology"/>
<organism evidence="3 4">
    <name type="scientific">Mycena alexandri</name>
    <dbReference type="NCBI Taxonomy" id="1745969"/>
    <lineage>
        <taxon>Eukaryota</taxon>
        <taxon>Fungi</taxon>
        <taxon>Dikarya</taxon>
        <taxon>Basidiomycota</taxon>
        <taxon>Agaricomycotina</taxon>
        <taxon>Agaricomycetes</taxon>
        <taxon>Agaricomycetidae</taxon>
        <taxon>Agaricales</taxon>
        <taxon>Marasmiineae</taxon>
        <taxon>Mycenaceae</taxon>
        <taxon>Mycena</taxon>
    </lineage>
</organism>
<comment type="similarity">
    <text evidence="1">Belongs to the short-chain dehydrogenases/reductases (SDR) family.</text>
</comment>